<dbReference type="RefSeq" id="WP_232188677.1">
    <property type="nucleotide sequence ID" value="NZ_JAIOAP010000016.1"/>
</dbReference>
<evidence type="ECO:0000256" key="2">
    <source>
        <dbReference type="ARBA" id="ARBA00022695"/>
    </source>
</evidence>
<keyword evidence="5" id="KW-0012">Acyltransferase</keyword>
<dbReference type="InterPro" id="IPR029044">
    <property type="entry name" value="Nucleotide-diphossugar_trans"/>
</dbReference>
<reference evidence="10 11" key="1">
    <citation type="journal article" date="2023" name="Genome Announc.">
        <title>Pan-Genome Analyses of the Genus Cohnella and Proposal of the Novel Species Cohnella silvisoli sp. nov., Isolated from Forest Soil.</title>
        <authorList>
            <person name="Wang C."/>
            <person name="Mao L."/>
            <person name="Bao G."/>
            <person name="Zhu H."/>
        </authorList>
    </citation>
    <scope>NUCLEOTIDE SEQUENCE [LARGE SCALE GENOMIC DNA]</scope>
    <source>
        <strain evidence="10 11">NL03-T5-1</strain>
    </source>
</reference>
<evidence type="ECO:0000256" key="7">
    <source>
        <dbReference type="ARBA" id="ARBA00048493"/>
    </source>
</evidence>
<comment type="caution">
    <text evidence="10">The sequence shown here is derived from an EMBL/GenBank/DDBJ whole genome shotgun (WGS) entry which is preliminary data.</text>
</comment>
<proteinExistence type="predicted"/>
<evidence type="ECO:0000256" key="6">
    <source>
        <dbReference type="ARBA" id="ARBA00048247"/>
    </source>
</evidence>
<dbReference type="GO" id="GO:0016740">
    <property type="term" value="F:transferase activity"/>
    <property type="evidence" value="ECO:0007669"/>
    <property type="project" value="UniProtKB-KW"/>
</dbReference>
<dbReference type="Pfam" id="PF25087">
    <property type="entry name" value="GMPPB_C"/>
    <property type="match status" value="1"/>
</dbReference>
<dbReference type="PANTHER" id="PTHR43584">
    <property type="entry name" value="NUCLEOTIDYL TRANSFERASE"/>
    <property type="match status" value="1"/>
</dbReference>
<evidence type="ECO:0000256" key="4">
    <source>
        <dbReference type="ARBA" id="ARBA00023268"/>
    </source>
</evidence>
<evidence type="ECO:0000259" key="9">
    <source>
        <dbReference type="Pfam" id="PF25087"/>
    </source>
</evidence>
<gene>
    <name evidence="10" type="ORF">QJS35_25720</name>
</gene>
<evidence type="ECO:0000256" key="1">
    <source>
        <dbReference type="ARBA" id="ARBA00022679"/>
    </source>
</evidence>
<dbReference type="InterPro" id="IPR025877">
    <property type="entry name" value="MobA-like_NTP_Trfase"/>
</dbReference>
<keyword evidence="11" id="KW-1185">Reference proteome</keyword>
<comment type="catalytic activity">
    <reaction evidence="7">
        <text>N-acetyl-alpha-D-glucosamine 1-phosphate + UTP + H(+) = UDP-N-acetyl-alpha-D-glucosamine + diphosphate</text>
        <dbReference type="Rhea" id="RHEA:13509"/>
        <dbReference type="ChEBI" id="CHEBI:15378"/>
        <dbReference type="ChEBI" id="CHEBI:33019"/>
        <dbReference type="ChEBI" id="CHEBI:46398"/>
        <dbReference type="ChEBI" id="CHEBI:57705"/>
        <dbReference type="ChEBI" id="CHEBI:57776"/>
        <dbReference type="EC" id="2.7.7.23"/>
    </reaction>
</comment>
<evidence type="ECO:0000256" key="3">
    <source>
        <dbReference type="ARBA" id="ARBA00022737"/>
    </source>
</evidence>
<dbReference type="InterPro" id="IPR050065">
    <property type="entry name" value="GlmU-like"/>
</dbReference>
<dbReference type="SUPFAM" id="SSF53448">
    <property type="entry name" value="Nucleotide-diphospho-sugar transferases"/>
    <property type="match status" value="1"/>
</dbReference>
<dbReference type="Proteomes" id="UP001493487">
    <property type="component" value="Unassembled WGS sequence"/>
</dbReference>
<evidence type="ECO:0000256" key="5">
    <source>
        <dbReference type="ARBA" id="ARBA00023315"/>
    </source>
</evidence>
<keyword evidence="4" id="KW-0511">Multifunctional enzyme</keyword>
<feature type="domain" description="Mannose-1-phosphate guanyltransferase C-terminal" evidence="9">
    <location>
        <begin position="252"/>
        <end position="338"/>
    </location>
</feature>
<accession>A0ABV1L1A0</accession>
<evidence type="ECO:0000259" key="8">
    <source>
        <dbReference type="Pfam" id="PF12804"/>
    </source>
</evidence>
<feature type="domain" description="MobA-like NTP transferase" evidence="8">
    <location>
        <begin position="4"/>
        <end position="157"/>
    </location>
</feature>
<dbReference type="InterPro" id="IPR056729">
    <property type="entry name" value="GMPPB_C"/>
</dbReference>
<protein>
    <submittedName>
        <fullName evidence="10">NTP transferase domain-containing protein</fullName>
    </submittedName>
</protein>
<dbReference type="EMBL" id="JASKHM010000017">
    <property type="protein sequence ID" value="MEQ4485783.1"/>
    <property type="molecule type" value="Genomic_DNA"/>
</dbReference>
<comment type="catalytic activity">
    <reaction evidence="6">
        <text>alpha-D-glucosamine 1-phosphate + acetyl-CoA = N-acetyl-alpha-D-glucosamine 1-phosphate + CoA + H(+)</text>
        <dbReference type="Rhea" id="RHEA:13725"/>
        <dbReference type="ChEBI" id="CHEBI:15378"/>
        <dbReference type="ChEBI" id="CHEBI:57287"/>
        <dbReference type="ChEBI" id="CHEBI:57288"/>
        <dbReference type="ChEBI" id="CHEBI:57776"/>
        <dbReference type="ChEBI" id="CHEBI:58516"/>
        <dbReference type="EC" id="2.3.1.157"/>
    </reaction>
</comment>
<dbReference type="Gene3D" id="3.90.550.10">
    <property type="entry name" value="Spore Coat Polysaccharide Biosynthesis Protein SpsA, Chain A"/>
    <property type="match status" value="1"/>
</dbReference>
<keyword evidence="1 10" id="KW-0808">Transferase</keyword>
<dbReference type="PROSITE" id="PS00101">
    <property type="entry name" value="HEXAPEP_TRANSFERASES"/>
    <property type="match status" value="1"/>
</dbReference>
<evidence type="ECO:0000313" key="11">
    <source>
        <dbReference type="Proteomes" id="UP001493487"/>
    </source>
</evidence>
<dbReference type="PANTHER" id="PTHR43584:SF8">
    <property type="entry name" value="N-ACETYLMURAMATE ALPHA-1-PHOSPHATE URIDYLYLTRANSFERASE"/>
    <property type="match status" value="1"/>
</dbReference>
<dbReference type="InterPro" id="IPR018357">
    <property type="entry name" value="Hexapep_transf_CS"/>
</dbReference>
<dbReference type="Pfam" id="PF12804">
    <property type="entry name" value="NTP_transf_3"/>
    <property type="match status" value="1"/>
</dbReference>
<name>A0ABV1L1A0_9BACL</name>
<evidence type="ECO:0000313" key="10">
    <source>
        <dbReference type="EMBL" id="MEQ4485783.1"/>
    </source>
</evidence>
<sequence length="457" mass="49573">MQTAVILAAGNGTKIWPYAEIRPKAMIPVANKPIIAHQTELLERLGFERIVIAGGAMSEQIRNHFRGNPKVNVLSVGSTSGTAASLLAVKDAVNDSRFLVLYGDTLLEDSDLRALMDAFAATVASAAVLVSPLGTEEPRDWICCNRAADRLEAIIGHPRGGFADRFAAFAFSDAIWPYLQTNAGIFGPVQVGMMPPLEAHLEMSLHDMMTDGIEVPAVKTEGTFIDIDKPWHILMANEAWTHKLCGRLNGNVMEDNAEIDETALLKGYVHLGKGSKIGRNVIVEGNLIVGSGTVIENGAILKGDNVIGNHCHIANYCYIERGSTVGDHCVVNHCAELDGLIMNGVYLYHYMEFSGIIGSHTDLGAATVCGTLRFDDGLTAHRVKGRRETPSHYANSVYLGDYCRTGVNAIIMPGCKMGVYSVAGAGLIVEEDIPNRTYVYVKQEVSRKPWGPDKYGW</sequence>
<organism evidence="10 11">
    <name type="scientific">Cohnella silvisoli</name>
    <dbReference type="NCBI Taxonomy" id="2873699"/>
    <lineage>
        <taxon>Bacteria</taxon>
        <taxon>Bacillati</taxon>
        <taxon>Bacillota</taxon>
        <taxon>Bacilli</taxon>
        <taxon>Bacillales</taxon>
        <taxon>Paenibacillaceae</taxon>
        <taxon>Cohnella</taxon>
    </lineage>
</organism>
<dbReference type="SUPFAM" id="SSF51161">
    <property type="entry name" value="Trimeric LpxA-like enzymes"/>
    <property type="match status" value="1"/>
</dbReference>
<keyword evidence="2" id="KW-0548">Nucleotidyltransferase</keyword>
<keyword evidence="3" id="KW-0677">Repeat</keyword>
<dbReference type="InterPro" id="IPR011004">
    <property type="entry name" value="Trimer_LpxA-like_sf"/>
</dbReference>
<dbReference type="Gene3D" id="2.160.10.10">
    <property type="entry name" value="Hexapeptide repeat proteins"/>
    <property type="match status" value="1"/>
</dbReference>